<name>A0A3P3Y4A9_PLABS</name>
<feature type="compositionally biased region" description="Polar residues" evidence="1">
    <location>
        <begin position="390"/>
        <end position="400"/>
    </location>
</feature>
<evidence type="ECO:0000256" key="1">
    <source>
        <dbReference type="SAM" id="MobiDB-lite"/>
    </source>
</evidence>
<geneLocation type="mitochondrion" evidence="2"/>
<feature type="compositionally biased region" description="Pro residues" evidence="1">
    <location>
        <begin position="522"/>
        <end position="532"/>
    </location>
</feature>
<dbReference type="Proteomes" id="UP000290189">
    <property type="component" value="Unassembled WGS sequence"/>
</dbReference>
<reference evidence="2 3" key="1">
    <citation type="submission" date="2018-03" db="EMBL/GenBank/DDBJ databases">
        <authorList>
            <person name="Fogelqvist J."/>
        </authorList>
    </citation>
    <scope>NUCLEOTIDE SEQUENCE [LARGE SCALE GENOMIC DNA]</scope>
</reference>
<organism evidence="2 3">
    <name type="scientific">Plasmodiophora brassicae</name>
    <name type="common">Clubroot disease agent</name>
    <dbReference type="NCBI Taxonomy" id="37360"/>
    <lineage>
        <taxon>Eukaryota</taxon>
        <taxon>Sar</taxon>
        <taxon>Rhizaria</taxon>
        <taxon>Endomyxa</taxon>
        <taxon>Phytomyxea</taxon>
        <taxon>Plasmodiophorida</taxon>
        <taxon>Plasmodiophoridae</taxon>
        <taxon>Plasmodiophora</taxon>
    </lineage>
</organism>
<evidence type="ECO:0000313" key="3">
    <source>
        <dbReference type="Proteomes" id="UP000290189"/>
    </source>
</evidence>
<dbReference type="AlphaFoldDB" id="A0A3P3Y4A9"/>
<accession>A0A3P3Y4A9</accession>
<dbReference type="CDD" id="cd04508">
    <property type="entry name" value="Tudor_SF"/>
    <property type="match status" value="1"/>
</dbReference>
<sequence length="559" mass="60550">MPRVWIPAMSLLGEHHRYCSTSASASCLRDTPSSELVARARVFAVNMISARDVVPGTTAEVRGLMTVYSHTGLPTAMLWGGRGRRASRFDSRRRRRGVRVSAAARAGSGGPMPIDGVRLGDVVWALPKRWGSIKDGGPWFPAVVTSIDDRSTLTVRFTDENGDLDKNEFPLPGEHLKVFDASKAAALGPPSVQKTPDSTGAQAYMRKVHAARRIQEARMAVDRKEYDEKIKELTQGCQDVQGLHRASVARVDLAAGARLFYWIPGMIAGRPEAAAYARVLTVYDAERIDETKIPVELDAGHILTLDTEVKMLEPTPSESMVRLEQFNLVPSSVDGVRSSDVIVESVRQHCTLLKESNPAYAGLINDPFASRLPAQSPPAVHPPRPKKSSQGRPSSPQAASLASRPTLPTPPTRGITRPVVSDSDESDGDHHYRVPAKKSNGASNGATQVKRAPAARKRGRDEAPEPRRRPRKPTPTSSKGTRAKARKAKGQTEITQFCYPKLPLHQSAPSSDDNSSGAPSPVLAPSPVPAPRQLPSVKSGNEFSLALDDDLGDILEQCK</sequence>
<dbReference type="EMBL" id="OVEO01000003">
    <property type="protein sequence ID" value="SPQ95019.1"/>
    <property type="molecule type" value="Genomic_DNA"/>
</dbReference>
<evidence type="ECO:0000313" key="2">
    <source>
        <dbReference type="EMBL" id="SPQ95019.1"/>
    </source>
</evidence>
<keyword evidence="2" id="KW-0496">Mitochondrion</keyword>
<protein>
    <submittedName>
        <fullName evidence="2">Uncharacterized protein</fullName>
    </submittedName>
</protein>
<gene>
    <name evidence="2" type="ORF">PLBR_LOCUS2234</name>
</gene>
<proteinExistence type="predicted"/>
<feature type="region of interest" description="Disordered" evidence="1">
    <location>
        <begin position="368"/>
        <end position="541"/>
    </location>
</feature>